<reference evidence="3" key="1">
    <citation type="journal article" date="2023" name="Mol. Phylogenet. Evol.">
        <title>Genome-scale phylogeny and comparative genomics of the fungal order Sordariales.</title>
        <authorList>
            <person name="Hensen N."/>
            <person name="Bonometti L."/>
            <person name="Westerberg I."/>
            <person name="Brannstrom I.O."/>
            <person name="Guillou S."/>
            <person name="Cros-Aarteil S."/>
            <person name="Calhoun S."/>
            <person name="Haridas S."/>
            <person name="Kuo A."/>
            <person name="Mondo S."/>
            <person name="Pangilinan J."/>
            <person name="Riley R."/>
            <person name="LaButti K."/>
            <person name="Andreopoulos B."/>
            <person name="Lipzen A."/>
            <person name="Chen C."/>
            <person name="Yan M."/>
            <person name="Daum C."/>
            <person name="Ng V."/>
            <person name="Clum A."/>
            <person name="Steindorff A."/>
            <person name="Ohm R.A."/>
            <person name="Martin F."/>
            <person name="Silar P."/>
            <person name="Natvig D.O."/>
            <person name="Lalanne C."/>
            <person name="Gautier V."/>
            <person name="Ament-Velasquez S.L."/>
            <person name="Kruys A."/>
            <person name="Hutchinson M.I."/>
            <person name="Powell A.J."/>
            <person name="Barry K."/>
            <person name="Miller A.N."/>
            <person name="Grigoriev I.V."/>
            <person name="Debuchy R."/>
            <person name="Gladieux P."/>
            <person name="Hiltunen Thoren M."/>
            <person name="Johannesson H."/>
        </authorList>
    </citation>
    <scope>NUCLEOTIDE SEQUENCE</scope>
    <source>
        <strain evidence="3">CBS 958.72</strain>
    </source>
</reference>
<feature type="transmembrane region" description="Helical" evidence="2">
    <location>
        <begin position="12"/>
        <end position="38"/>
    </location>
</feature>
<keyword evidence="2" id="KW-1133">Transmembrane helix</keyword>
<sequence>MDSNGPSATDVITYIGVPLAVLGVLPILYNTVATLGALSRIKRILRHSRLTALTRSDVVNRVIEVELPRYAVTPWDRFTNRDDYWSLSRHPSSIPGGSWTTFNWRTNVIGLQTQRVEYADQLRQPQVEVAFEELVSYLLDLGAVPDAHGWRLLRNTGLWTPVGCALLMSPDGTEKSLTIAPLDGSDGHLSLAANWSSRWTTRDFKDLPPYWVRLPPPPPRHLPPPASLDEAGSNIEKQASPSAAAAAAAADEIEVAAEDLDAETSSMAKRSRSLESDHNQQHRDEAAASASSPSQRQPITCQISGDGIVTALAQEDRLLSSLQLDSLPIDHIRARSGRTDGTWFASVATAYGTSSQTILWNYRIPDDVIAFARKDSVPCGVLVLLGVVDEAQTPEWATQQADDRAAALDVFARRGREQRAAMDAESRMPPAQKAQAVRDRMMRENEQRLQEMRDKMRLENQRRETRLMEALQSPKWDNKVVAAHQLAWLKRHQPSAFPVATTHKDAVGSVLHRMVLDAAFAAALCRMLDLWKSWADNGGMRKSDMAALQEDLQGGDGGQAAVFAQATVLVAMIKDSSIALEGTLSVDLQECLRLWRTVRLG</sequence>
<protein>
    <submittedName>
        <fullName evidence="3">Uncharacterized protein</fullName>
    </submittedName>
</protein>
<keyword evidence="4" id="KW-1185">Reference proteome</keyword>
<evidence type="ECO:0000313" key="4">
    <source>
        <dbReference type="Proteomes" id="UP001287356"/>
    </source>
</evidence>
<dbReference type="AlphaFoldDB" id="A0AAE0TYU8"/>
<reference evidence="3" key="2">
    <citation type="submission" date="2023-06" db="EMBL/GenBank/DDBJ databases">
        <authorList>
            <consortium name="Lawrence Berkeley National Laboratory"/>
            <person name="Haridas S."/>
            <person name="Hensen N."/>
            <person name="Bonometti L."/>
            <person name="Westerberg I."/>
            <person name="Brannstrom I.O."/>
            <person name="Guillou S."/>
            <person name="Cros-Aarteil S."/>
            <person name="Calhoun S."/>
            <person name="Kuo A."/>
            <person name="Mondo S."/>
            <person name="Pangilinan J."/>
            <person name="Riley R."/>
            <person name="Labutti K."/>
            <person name="Andreopoulos B."/>
            <person name="Lipzen A."/>
            <person name="Chen C."/>
            <person name="Yanf M."/>
            <person name="Daum C."/>
            <person name="Ng V."/>
            <person name="Clum A."/>
            <person name="Steindorff A."/>
            <person name="Ohm R."/>
            <person name="Martin F."/>
            <person name="Silar P."/>
            <person name="Natvig D."/>
            <person name="Lalanne C."/>
            <person name="Gautier V."/>
            <person name="Ament-Velasquez S.L."/>
            <person name="Kruys A."/>
            <person name="Hutchinson M.I."/>
            <person name="Powell A.J."/>
            <person name="Barry K."/>
            <person name="Miller A.N."/>
            <person name="Grigoriev I.V."/>
            <person name="Debuchy R."/>
            <person name="Gladieux P."/>
            <person name="Thoren M.H."/>
            <person name="Johannesson H."/>
        </authorList>
    </citation>
    <scope>NUCLEOTIDE SEQUENCE</scope>
    <source>
        <strain evidence="3">CBS 958.72</strain>
    </source>
</reference>
<keyword evidence="2" id="KW-0812">Transmembrane</keyword>
<evidence type="ECO:0000256" key="2">
    <source>
        <dbReference type="SAM" id="Phobius"/>
    </source>
</evidence>
<feature type="region of interest" description="Disordered" evidence="1">
    <location>
        <begin position="215"/>
        <end position="247"/>
    </location>
</feature>
<dbReference type="Proteomes" id="UP001287356">
    <property type="component" value="Unassembled WGS sequence"/>
</dbReference>
<gene>
    <name evidence="3" type="ORF">B0T24DRAFT_91096</name>
</gene>
<organism evidence="3 4">
    <name type="scientific">Lasiosphaeria ovina</name>
    <dbReference type="NCBI Taxonomy" id="92902"/>
    <lineage>
        <taxon>Eukaryota</taxon>
        <taxon>Fungi</taxon>
        <taxon>Dikarya</taxon>
        <taxon>Ascomycota</taxon>
        <taxon>Pezizomycotina</taxon>
        <taxon>Sordariomycetes</taxon>
        <taxon>Sordariomycetidae</taxon>
        <taxon>Sordariales</taxon>
        <taxon>Lasiosphaeriaceae</taxon>
        <taxon>Lasiosphaeria</taxon>
    </lineage>
</organism>
<evidence type="ECO:0000313" key="3">
    <source>
        <dbReference type="EMBL" id="KAK3384547.1"/>
    </source>
</evidence>
<name>A0AAE0TYU8_9PEZI</name>
<feature type="compositionally biased region" description="Basic and acidic residues" evidence="1">
    <location>
        <begin position="272"/>
        <end position="286"/>
    </location>
</feature>
<feature type="compositionally biased region" description="Pro residues" evidence="1">
    <location>
        <begin position="215"/>
        <end position="226"/>
    </location>
</feature>
<evidence type="ECO:0000256" key="1">
    <source>
        <dbReference type="SAM" id="MobiDB-lite"/>
    </source>
</evidence>
<accession>A0AAE0TYU8</accession>
<dbReference type="EMBL" id="JAULSN010000001">
    <property type="protein sequence ID" value="KAK3384547.1"/>
    <property type="molecule type" value="Genomic_DNA"/>
</dbReference>
<feature type="region of interest" description="Disordered" evidence="1">
    <location>
        <begin position="259"/>
        <end position="300"/>
    </location>
</feature>
<proteinExistence type="predicted"/>
<keyword evidence="2" id="KW-0472">Membrane</keyword>
<feature type="region of interest" description="Disordered" evidence="1">
    <location>
        <begin position="419"/>
        <end position="438"/>
    </location>
</feature>
<comment type="caution">
    <text evidence="3">The sequence shown here is derived from an EMBL/GenBank/DDBJ whole genome shotgun (WGS) entry which is preliminary data.</text>
</comment>